<proteinExistence type="predicted"/>
<comment type="caution">
    <text evidence="1">The sequence shown here is derived from an EMBL/GenBank/DDBJ whole genome shotgun (WGS) entry which is preliminary data.</text>
</comment>
<reference evidence="1 2" key="1">
    <citation type="submission" date="2014-03" db="EMBL/GenBank/DDBJ databases">
        <title>Genome of Haematobacter massiliensis CCUG 47968.</title>
        <authorList>
            <person name="Wang D."/>
            <person name="Wang G."/>
        </authorList>
    </citation>
    <scope>NUCLEOTIDE SEQUENCE [LARGE SCALE GENOMIC DNA]</scope>
    <source>
        <strain evidence="1 2">CCUG 47968</strain>
    </source>
</reference>
<dbReference type="Proteomes" id="UP000028826">
    <property type="component" value="Unassembled WGS sequence"/>
</dbReference>
<evidence type="ECO:0000313" key="2">
    <source>
        <dbReference type="Proteomes" id="UP000028826"/>
    </source>
</evidence>
<evidence type="ECO:0000313" key="1">
    <source>
        <dbReference type="EMBL" id="KFI31877.1"/>
    </source>
</evidence>
<accession>A0A086YC77</accession>
<sequence>MSLDACARLVEKGDPDRFLATMSANPEARDRLWPLYAYNLEIARAPWASREPMIAEMRLQWWVDTLDAIAAGKSHHAHEVAGPLSTLIQERGLDAGALRAMAEARFWDVWQEPFADTPALLAYLDATSGNLMMEAARALGADARSEPAIRDLALASGIASWLRAVPVLVARGRYPLPADSEPVDLARRGMEALARARRARATVPRAAAPAMLAAWQAGPTLRAALHAPEKVWTGLPVPAEFTRRGALVLRSMTGLW</sequence>
<dbReference type="STRING" id="195105.CN97_05530"/>
<dbReference type="InterPro" id="IPR002060">
    <property type="entry name" value="Squ/phyt_synthse"/>
</dbReference>
<dbReference type="AlphaFoldDB" id="A0A086YC77"/>
<organism evidence="1 2">
    <name type="scientific">Haematobacter massiliensis</name>
    <dbReference type="NCBI Taxonomy" id="195105"/>
    <lineage>
        <taxon>Bacteria</taxon>
        <taxon>Pseudomonadati</taxon>
        <taxon>Pseudomonadota</taxon>
        <taxon>Alphaproteobacteria</taxon>
        <taxon>Rhodobacterales</taxon>
        <taxon>Paracoccaceae</taxon>
        <taxon>Haematobacter</taxon>
    </lineage>
</organism>
<keyword evidence="2" id="KW-1185">Reference proteome</keyword>
<dbReference type="RefSeq" id="WP_035705945.1">
    <property type="nucleotide sequence ID" value="NZ_CP035510.1"/>
</dbReference>
<protein>
    <submittedName>
        <fullName evidence="1">Phytoene synthase</fullName>
    </submittedName>
</protein>
<dbReference type="eggNOG" id="COG1562">
    <property type="taxonomic scope" value="Bacteria"/>
</dbReference>
<name>A0A086YC77_9RHOB</name>
<dbReference type="InterPro" id="IPR008949">
    <property type="entry name" value="Isoprenoid_synthase_dom_sf"/>
</dbReference>
<dbReference type="SUPFAM" id="SSF48576">
    <property type="entry name" value="Terpenoid synthases"/>
    <property type="match status" value="1"/>
</dbReference>
<dbReference type="Pfam" id="PF00494">
    <property type="entry name" value="SQS_PSY"/>
    <property type="match status" value="1"/>
</dbReference>
<dbReference type="EMBL" id="JGYG01000001">
    <property type="protein sequence ID" value="KFI31877.1"/>
    <property type="molecule type" value="Genomic_DNA"/>
</dbReference>
<gene>
    <name evidence="1" type="ORF">CN97_05530</name>
</gene>
<dbReference type="OrthoDB" id="9814909at2"/>
<dbReference type="Gene3D" id="1.10.600.10">
    <property type="entry name" value="Farnesyl Diphosphate Synthase"/>
    <property type="match status" value="1"/>
</dbReference>